<dbReference type="Proteomes" id="UP001187192">
    <property type="component" value="Unassembled WGS sequence"/>
</dbReference>
<dbReference type="AlphaFoldDB" id="A0AA88EDD5"/>
<comment type="caution">
    <text evidence="1">The sequence shown here is derived from an EMBL/GenBank/DDBJ whole genome shotgun (WGS) entry which is preliminary data.</text>
</comment>
<accession>A0AA88EDD5</accession>
<gene>
    <name evidence="1" type="ORF">TIFTF001_052851</name>
</gene>
<organism evidence="1 2">
    <name type="scientific">Ficus carica</name>
    <name type="common">Common fig</name>
    <dbReference type="NCBI Taxonomy" id="3494"/>
    <lineage>
        <taxon>Eukaryota</taxon>
        <taxon>Viridiplantae</taxon>
        <taxon>Streptophyta</taxon>
        <taxon>Embryophyta</taxon>
        <taxon>Tracheophyta</taxon>
        <taxon>Spermatophyta</taxon>
        <taxon>Magnoliopsida</taxon>
        <taxon>eudicotyledons</taxon>
        <taxon>Gunneridae</taxon>
        <taxon>Pentapetalae</taxon>
        <taxon>rosids</taxon>
        <taxon>fabids</taxon>
        <taxon>Rosales</taxon>
        <taxon>Moraceae</taxon>
        <taxon>Ficeae</taxon>
        <taxon>Ficus</taxon>
    </lineage>
</organism>
<dbReference type="EMBL" id="BTGU01011642">
    <property type="protein sequence ID" value="GMN72405.1"/>
    <property type="molecule type" value="Genomic_DNA"/>
</dbReference>
<keyword evidence="2" id="KW-1185">Reference proteome</keyword>
<protein>
    <submittedName>
        <fullName evidence="1">Uncharacterized protein</fullName>
    </submittedName>
</protein>
<evidence type="ECO:0000313" key="2">
    <source>
        <dbReference type="Proteomes" id="UP001187192"/>
    </source>
</evidence>
<evidence type="ECO:0000313" key="1">
    <source>
        <dbReference type="EMBL" id="GMN72405.1"/>
    </source>
</evidence>
<proteinExistence type="predicted"/>
<reference evidence="1" key="1">
    <citation type="submission" date="2023-07" db="EMBL/GenBank/DDBJ databases">
        <title>draft genome sequence of fig (Ficus carica).</title>
        <authorList>
            <person name="Takahashi T."/>
            <person name="Nishimura K."/>
        </authorList>
    </citation>
    <scope>NUCLEOTIDE SEQUENCE</scope>
</reference>
<feature type="non-terminal residue" evidence="1">
    <location>
        <position position="1"/>
    </location>
</feature>
<sequence>GRFAAKIEEEIERQDRLLVEGKQGKKSLEDWIPILFLESVFQQELKKNLVPILAKKAGNRGKKSKGASQGFGQFWELFWPVFGELWWLIFKAKEAAKVGPIWQEKPAAKGGAKGRSTKIRYATVSQQVELITGHSSFKRRWLYLLSESSLSYVYAVGKQPVSHG</sequence>
<name>A0AA88EDD5_FICCA</name>